<keyword evidence="2" id="KW-0963">Cytoplasm</keyword>
<sequence length="773" mass="84391">MGQGNSSAERLPPQVLFEIHNFVGDFEERGRVLVLNKYICGVLTTNGAYRHYLQRLHIEKGVYSNPVPGPGNKERFLALLRRQDLWVGGEGGVEEEASGEEKAEDDEPPIPLWRQRAKPATTENFNIAVSARFKPKEPEGEGGEDNAKVTLPLHQRIQLIKMSRRLKKTSDVLKVLKHEGAWFGDKWQALESNEEDTDNKENNGAPQTPPAQQHLVSGVHEIDPMNDRVVMVDPTKGLREFEFDAVVSPKVSQSTVYDSSARPLIADFINGFNATILVYGQTGSGKTYTMFGPNGSLNNGDRGIVPRACAEVLTALDYRKDQLQIPMQSRLTVSYVEIYGNDVTDLLKDGAPCGHSKVAAQEYVLSGAASHQISCMDDVLNCLTTGDECKRKASTAMNERSSRAHSLFILELNQQNLDSGVSCKSRLFLADLGGCEQIKKSKVNVGKSNHLQVLKDETMGSAGSFMKRAGNGKEEAAAEGPEAPEPQISEVESEPSPTTFSTGFQQSDRLREAVYINLGLLALKQCVKSLNNPASNYVPYSDSKLTLLLSSGLGGDSKSSVIVCAAQESKHSAETTSALLFGQACRKISKTARTGANMLAELVAKIDSQIIETEAQIKAKERWEVIEEKRKDTLAEEGTMEAMGFGGVEVKKITVLVGAEEEREKLNKLLKERAQLTGTTLDSEIGGDKYGGAVGFGKGYAAAYGLGKSVDFNDQDSYRFKDEVDADAVPDVLKKKGKVAGWKGVDDAHDQKTLEKMAKKINRRKMAYAGVSA</sequence>
<reference evidence="9" key="1">
    <citation type="submission" date="2022-07" db="EMBL/GenBank/DDBJ databases">
        <title>Genome analysis of Parmales, a sister group of diatoms, reveals the evolutionary specialization of diatoms from phago-mixotrophs to photoautotrophs.</title>
        <authorList>
            <person name="Ban H."/>
            <person name="Sato S."/>
            <person name="Yoshikawa S."/>
            <person name="Kazumasa Y."/>
            <person name="Nakamura Y."/>
            <person name="Ichinomiya M."/>
            <person name="Saitoh K."/>
            <person name="Sato N."/>
            <person name="Blanc-Mathieu R."/>
            <person name="Endo H."/>
            <person name="Kuwata A."/>
            <person name="Ogata H."/>
        </authorList>
    </citation>
    <scope>NUCLEOTIDE SEQUENCE</scope>
</reference>
<keyword evidence="5" id="KW-0175">Coiled coil</keyword>
<comment type="subcellular location">
    <subcellularLocation>
        <location evidence="1">Cytoplasm</location>
    </subcellularLocation>
</comment>
<protein>
    <recommendedName>
        <fullName evidence="8">Kinesin motor domain-containing protein</fullName>
    </recommendedName>
</protein>
<dbReference type="PRINTS" id="PR00380">
    <property type="entry name" value="KINESINHEAVY"/>
</dbReference>
<evidence type="ECO:0000256" key="6">
    <source>
        <dbReference type="PROSITE-ProRule" id="PRU00283"/>
    </source>
</evidence>
<dbReference type="OrthoDB" id="194343at2759"/>
<evidence type="ECO:0000256" key="4">
    <source>
        <dbReference type="ARBA" id="ARBA00022840"/>
    </source>
</evidence>
<dbReference type="GO" id="GO:0003777">
    <property type="term" value="F:microtubule motor activity"/>
    <property type="evidence" value="ECO:0007669"/>
    <property type="project" value="InterPro"/>
</dbReference>
<dbReference type="Proteomes" id="UP001165082">
    <property type="component" value="Unassembled WGS sequence"/>
</dbReference>
<name>A0A9W6ZVZ1_9STRA</name>
<dbReference type="EMBL" id="BRXZ01002307">
    <property type="protein sequence ID" value="GMH59401.1"/>
    <property type="molecule type" value="Genomic_DNA"/>
</dbReference>
<evidence type="ECO:0000313" key="9">
    <source>
        <dbReference type="EMBL" id="GMH59401.1"/>
    </source>
</evidence>
<keyword evidence="6" id="KW-0505">Motor protein</keyword>
<evidence type="ECO:0000313" key="10">
    <source>
        <dbReference type="Proteomes" id="UP001165082"/>
    </source>
</evidence>
<evidence type="ECO:0000256" key="3">
    <source>
        <dbReference type="ARBA" id="ARBA00022741"/>
    </source>
</evidence>
<dbReference type="Gene3D" id="3.40.850.10">
    <property type="entry name" value="Kinesin motor domain"/>
    <property type="match status" value="1"/>
</dbReference>
<dbReference type="GO" id="GO:0051231">
    <property type="term" value="P:spindle elongation"/>
    <property type="evidence" value="ECO:0007669"/>
    <property type="project" value="TreeGrafter"/>
</dbReference>
<evidence type="ECO:0000256" key="5">
    <source>
        <dbReference type="ARBA" id="ARBA00023054"/>
    </source>
</evidence>
<keyword evidence="4 6" id="KW-0067">ATP-binding</keyword>
<feature type="region of interest" description="Disordered" evidence="7">
    <location>
        <begin position="192"/>
        <end position="212"/>
    </location>
</feature>
<dbReference type="AlphaFoldDB" id="A0A9W6ZVZ1"/>
<evidence type="ECO:0000256" key="7">
    <source>
        <dbReference type="SAM" id="MobiDB-lite"/>
    </source>
</evidence>
<evidence type="ECO:0000256" key="1">
    <source>
        <dbReference type="ARBA" id="ARBA00004496"/>
    </source>
</evidence>
<dbReference type="InterPro" id="IPR036961">
    <property type="entry name" value="Kinesin_motor_dom_sf"/>
</dbReference>
<dbReference type="PANTHER" id="PTHR47969">
    <property type="entry name" value="CHROMOSOME-ASSOCIATED KINESIN KIF4A-RELATED"/>
    <property type="match status" value="1"/>
</dbReference>
<dbReference type="InterPro" id="IPR027640">
    <property type="entry name" value="Kinesin-like_fam"/>
</dbReference>
<dbReference type="GO" id="GO:0005875">
    <property type="term" value="C:microtubule associated complex"/>
    <property type="evidence" value="ECO:0007669"/>
    <property type="project" value="TreeGrafter"/>
</dbReference>
<dbReference type="GO" id="GO:0005524">
    <property type="term" value="F:ATP binding"/>
    <property type="evidence" value="ECO:0007669"/>
    <property type="project" value="UniProtKB-UniRule"/>
</dbReference>
<gene>
    <name evidence="9" type="ORF">TrRE_jg8754</name>
</gene>
<dbReference type="GO" id="GO:0008017">
    <property type="term" value="F:microtubule binding"/>
    <property type="evidence" value="ECO:0007669"/>
    <property type="project" value="InterPro"/>
</dbReference>
<accession>A0A9W6ZVZ1</accession>
<evidence type="ECO:0000256" key="2">
    <source>
        <dbReference type="ARBA" id="ARBA00022490"/>
    </source>
</evidence>
<dbReference type="SMART" id="SM00129">
    <property type="entry name" value="KISc"/>
    <property type="match status" value="1"/>
</dbReference>
<feature type="binding site" evidence="6">
    <location>
        <begin position="280"/>
        <end position="287"/>
    </location>
    <ligand>
        <name>ATP</name>
        <dbReference type="ChEBI" id="CHEBI:30616"/>
    </ligand>
</feature>
<comment type="similarity">
    <text evidence="6">Belongs to the TRAFAC class myosin-kinesin ATPase superfamily. Kinesin family.</text>
</comment>
<feature type="region of interest" description="Disordered" evidence="7">
    <location>
        <begin position="462"/>
        <end position="503"/>
    </location>
</feature>
<organism evidence="9 10">
    <name type="scientific">Triparma retinervis</name>
    <dbReference type="NCBI Taxonomy" id="2557542"/>
    <lineage>
        <taxon>Eukaryota</taxon>
        <taxon>Sar</taxon>
        <taxon>Stramenopiles</taxon>
        <taxon>Ochrophyta</taxon>
        <taxon>Bolidophyceae</taxon>
        <taxon>Parmales</taxon>
        <taxon>Triparmaceae</taxon>
        <taxon>Triparma</taxon>
    </lineage>
</organism>
<evidence type="ECO:0000259" key="8">
    <source>
        <dbReference type="PROSITE" id="PS50067"/>
    </source>
</evidence>
<comment type="caution">
    <text evidence="9">The sequence shown here is derived from an EMBL/GenBank/DDBJ whole genome shotgun (WGS) entry which is preliminary data.</text>
</comment>
<feature type="compositionally biased region" description="Polar residues" evidence="7">
    <location>
        <begin position="202"/>
        <end position="212"/>
    </location>
</feature>
<dbReference type="SUPFAM" id="SSF52540">
    <property type="entry name" value="P-loop containing nucleoside triphosphate hydrolases"/>
    <property type="match status" value="1"/>
</dbReference>
<dbReference type="Pfam" id="PF00225">
    <property type="entry name" value="Kinesin"/>
    <property type="match status" value="2"/>
</dbReference>
<keyword evidence="10" id="KW-1185">Reference proteome</keyword>
<dbReference type="PROSITE" id="PS50067">
    <property type="entry name" value="KINESIN_MOTOR_2"/>
    <property type="match status" value="1"/>
</dbReference>
<proteinExistence type="inferred from homology"/>
<dbReference type="GO" id="GO:0007052">
    <property type="term" value="P:mitotic spindle organization"/>
    <property type="evidence" value="ECO:0007669"/>
    <property type="project" value="TreeGrafter"/>
</dbReference>
<feature type="domain" description="Kinesin motor" evidence="8">
    <location>
        <begin position="126"/>
        <end position="588"/>
    </location>
</feature>
<dbReference type="InterPro" id="IPR027417">
    <property type="entry name" value="P-loop_NTPase"/>
</dbReference>
<keyword evidence="3 6" id="KW-0547">Nucleotide-binding</keyword>
<dbReference type="PANTHER" id="PTHR47969:SF15">
    <property type="entry name" value="CHROMOSOME-ASSOCIATED KINESIN KIF4A-RELATED"/>
    <property type="match status" value="1"/>
</dbReference>
<dbReference type="InterPro" id="IPR001752">
    <property type="entry name" value="Kinesin_motor_dom"/>
</dbReference>
<dbReference type="GO" id="GO:0007018">
    <property type="term" value="P:microtubule-based movement"/>
    <property type="evidence" value="ECO:0007669"/>
    <property type="project" value="InterPro"/>
</dbReference>